<dbReference type="Gene3D" id="1.10.720.80">
    <property type="match status" value="1"/>
</dbReference>
<dbReference type="PANTHER" id="PTHR46493:SF1">
    <property type="entry name" value="PEPTIDYL-PROLYL CIS-TRANS ISOMERASE FKBP3"/>
    <property type="match status" value="1"/>
</dbReference>
<dbReference type="Pfam" id="PF18410">
    <property type="entry name" value="BTHB"/>
    <property type="match status" value="1"/>
</dbReference>
<dbReference type="InterPro" id="IPR041200">
    <property type="entry name" value="FKBP3_BTHB"/>
</dbReference>
<dbReference type="AlphaFoldDB" id="A0A4P9XXT8"/>
<keyword evidence="5" id="KW-1185">Reference proteome</keyword>
<dbReference type="InterPro" id="IPR001179">
    <property type="entry name" value="PPIase_FKBP_dom"/>
</dbReference>
<gene>
    <name evidence="4" type="ORF">THASP1DRAFT_27061</name>
</gene>
<dbReference type="InterPro" id="IPR043368">
    <property type="entry name" value="FKBP3"/>
</dbReference>
<name>A0A4P9XXT8_9FUNG</name>
<keyword evidence="2" id="KW-0413">Isomerase</keyword>
<dbReference type="Gene3D" id="3.10.50.40">
    <property type="match status" value="1"/>
</dbReference>
<dbReference type="EC" id="5.2.1.8" evidence="2"/>
<evidence type="ECO:0000313" key="4">
    <source>
        <dbReference type="EMBL" id="RKP11144.1"/>
    </source>
</evidence>
<evidence type="ECO:0000259" key="3">
    <source>
        <dbReference type="PROSITE" id="PS50059"/>
    </source>
</evidence>
<organism evidence="4 5">
    <name type="scientific">Thamnocephalis sphaerospora</name>
    <dbReference type="NCBI Taxonomy" id="78915"/>
    <lineage>
        <taxon>Eukaryota</taxon>
        <taxon>Fungi</taxon>
        <taxon>Fungi incertae sedis</taxon>
        <taxon>Zoopagomycota</taxon>
        <taxon>Zoopagomycotina</taxon>
        <taxon>Zoopagomycetes</taxon>
        <taxon>Zoopagales</taxon>
        <taxon>Sigmoideomycetaceae</taxon>
        <taxon>Thamnocephalis</taxon>
    </lineage>
</organism>
<dbReference type="SUPFAM" id="SSF54534">
    <property type="entry name" value="FKBP-like"/>
    <property type="match status" value="1"/>
</dbReference>
<evidence type="ECO:0000256" key="2">
    <source>
        <dbReference type="PROSITE-ProRule" id="PRU00277"/>
    </source>
</evidence>
<comment type="catalytic activity">
    <reaction evidence="2">
        <text>[protein]-peptidylproline (omega=180) = [protein]-peptidylproline (omega=0)</text>
        <dbReference type="Rhea" id="RHEA:16237"/>
        <dbReference type="Rhea" id="RHEA-COMP:10747"/>
        <dbReference type="Rhea" id="RHEA-COMP:10748"/>
        <dbReference type="ChEBI" id="CHEBI:83833"/>
        <dbReference type="ChEBI" id="CHEBI:83834"/>
        <dbReference type="EC" id="5.2.1.8"/>
    </reaction>
</comment>
<dbReference type="STRING" id="78915.A0A4P9XXT8"/>
<dbReference type="PROSITE" id="PS50059">
    <property type="entry name" value="FKBP_PPIASE"/>
    <property type="match status" value="1"/>
</dbReference>
<dbReference type="CDD" id="cd21063">
    <property type="entry name" value="BTHB_FKBP25"/>
    <property type="match status" value="1"/>
</dbReference>
<dbReference type="PANTHER" id="PTHR46493">
    <property type="entry name" value="PEPTIDYL-PROLYL CIS-TRANS ISOMERASE FKBP3"/>
    <property type="match status" value="1"/>
</dbReference>
<evidence type="ECO:0000313" key="5">
    <source>
        <dbReference type="Proteomes" id="UP000271241"/>
    </source>
</evidence>
<dbReference type="Pfam" id="PF00254">
    <property type="entry name" value="FKBP_C"/>
    <property type="match status" value="1"/>
</dbReference>
<evidence type="ECO:0000256" key="1">
    <source>
        <dbReference type="ARBA" id="ARBA00022553"/>
    </source>
</evidence>
<dbReference type="Proteomes" id="UP000271241">
    <property type="component" value="Unassembled WGS sequence"/>
</dbReference>
<accession>A0A4P9XXT8</accession>
<proteinExistence type="predicted"/>
<protein>
    <recommendedName>
        <fullName evidence="2">peptidylprolyl isomerase</fullName>
        <ecNumber evidence="2">5.2.1.8</ecNumber>
    </recommendedName>
</protein>
<sequence length="224" mass="24392">MAEPQRTWTSEQLASDEVSKKDLVTWLHEHASNDFLVARKLNGQIKNVAKTQSKDALAAAYEALFAEKAFRAADEAPVAAAKKAASAAAPAETAAATAAASAPVEDEGPPKYAKAVLKKGDRVNFPKKNDMVSVWYKGMLEDGTVFDTNTEKKRGKRQLQPLKFKVGTGRVIRGWDEALVTMSKGEKAKLTIEPEWAYGKKGMPDAGIGPNQRLIFEVELIGFE</sequence>
<dbReference type="InterPro" id="IPR046357">
    <property type="entry name" value="PPIase_dom_sf"/>
</dbReference>
<keyword evidence="1" id="KW-0597">Phosphoprotein</keyword>
<dbReference type="OrthoDB" id="1902587at2759"/>
<keyword evidence="2" id="KW-0697">Rotamase</keyword>
<reference evidence="5" key="1">
    <citation type="journal article" date="2018" name="Nat. Microbiol.">
        <title>Leveraging single-cell genomics to expand the fungal tree of life.</title>
        <authorList>
            <person name="Ahrendt S.R."/>
            <person name="Quandt C.A."/>
            <person name="Ciobanu D."/>
            <person name="Clum A."/>
            <person name="Salamov A."/>
            <person name="Andreopoulos B."/>
            <person name="Cheng J.F."/>
            <person name="Woyke T."/>
            <person name="Pelin A."/>
            <person name="Henrissat B."/>
            <person name="Reynolds N.K."/>
            <person name="Benny G.L."/>
            <person name="Smith M.E."/>
            <person name="James T.Y."/>
            <person name="Grigoriev I.V."/>
        </authorList>
    </citation>
    <scope>NUCLEOTIDE SEQUENCE [LARGE SCALE GENOMIC DNA]</scope>
    <source>
        <strain evidence="5">RSA 1356</strain>
    </source>
</reference>
<dbReference type="EMBL" id="KZ992425">
    <property type="protein sequence ID" value="RKP11144.1"/>
    <property type="molecule type" value="Genomic_DNA"/>
</dbReference>
<feature type="domain" description="PPIase FKBP-type" evidence="3">
    <location>
        <begin position="129"/>
        <end position="224"/>
    </location>
</feature>
<dbReference type="GO" id="GO:0003755">
    <property type="term" value="F:peptidyl-prolyl cis-trans isomerase activity"/>
    <property type="evidence" value="ECO:0007669"/>
    <property type="project" value="UniProtKB-KW"/>
</dbReference>